<evidence type="ECO:0000256" key="4">
    <source>
        <dbReference type="ARBA" id="ARBA00023136"/>
    </source>
</evidence>
<protein>
    <recommendedName>
        <fullName evidence="8">EamA domain-containing protein</fullName>
    </recommendedName>
</protein>
<dbReference type="SUPFAM" id="SSF103481">
    <property type="entry name" value="Multidrug resistance efflux transporter EmrE"/>
    <property type="match status" value="1"/>
</dbReference>
<evidence type="ECO:0000313" key="7">
    <source>
        <dbReference type="Proteomes" id="UP000054485"/>
    </source>
</evidence>
<feature type="transmembrane region" description="Helical" evidence="5">
    <location>
        <begin position="323"/>
        <end position="343"/>
    </location>
</feature>
<reference evidence="7" key="2">
    <citation type="submission" date="2015-01" db="EMBL/GenBank/DDBJ databases">
        <title>Evolutionary Origins and Diversification of the Mycorrhizal Mutualists.</title>
        <authorList>
            <consortium name="DOE Joint Genome Institute"/>
            <consortium name="Mycorrhizal Genomics Consortium"/>
            <person name="Kohler A."/>
            <person name="Kuo A."/>
            <person name="Nagy L.G."/>
            <person name="Floudas D."/>
            <person name="Copeland A."/>
            <person name="Barry K.W."/>
            <person name="Cichocki N."/>
            <person name="Veneault-Fourrey C."/>
            <person name="LaButti K."/>
            <person name="Lindquist E.A."/>
            <person name="Lipzen A."/>
            <person name="Lundell T."/>
            <person name="Morin E."/>
            <person name="Murat C."/>
            <person name="Riley R."/>
            <person name="Ohm R."/>
            <person name="Sun H."/>
            <person name="Tunlid A."/>
            <person name="Henrissat B."/>
            <person name="Grigoriev I.V."/>
            <person name="Hibbett D.S."/>
            <person name="Martin F."/>
        </authorList>
    </citation>
    <scope>NUCLEOTIDE SEQUENCE [LARGE SCALE GENOMIC DNA]</scope>
    <source>
        <strain evidence="7">UH-Slu-Lm8-n1</strain>
    </source>
</reference>
<dbReference type="EMBL" id="KN835148">
    <property type="protein sequence ID" value="KIK47282.1"/>
    <property type="molecule type" value="Genomic_DNA"/>
</dbReference>
<feature type="transmembrane region" description="Helical" evidence="5">
    <location>
        <begin position="229"/>
        <end position="247"/>
    </location>
</feature>
<keyword evidence="7" id="KW-1185">Reference proteome</keyword>
<comment type="subcellular location">
    <subcellularLocation>
        <location evidence="1">Membrane</location>
        <topology evidence="1">Multi-pass membrane protein</topology>
    </subcellularLocation>
</comment>
<feature type="transmembrane region" description="Helical" evidence="5">
    <location>
        <begin position="129"/>
        <end position="150"/>
    </location>
</feature>
<accession>A0A0D0BN85</accession>
<evidence type="ECO:0000256" key="1">
    <source>
        <dbReference type="ARBA" id="ARBA00004141"/>
    </source>
</evidence>
<dbReference type="AlphaFoldDB" id="A0A0D0BN85"/>
<feature type="transmembrane region" description="Helical" evidence="5">
    <location>
        <begin position="349"/>
        <end position="367"/>
    </location>
</feature>
<gene>
    <name evidence="6" type="ORF">CY34DRAFT_799438</name>
</gene>
<dbReference type="Proteomes" id="UP000054485">
    <property type="component" value="Unassembled WGS sequence"/>
</dbReference>
<evidence type="ECO:0000256" key="3">
    <source>
        <dbReference type="ARBA" id="ARBA00022989"/>
    </source>
</evidence>
<reference evidence="6 7" key="1">
    <citation type="submission" date="2014-04" db="EMBL/GenBank/DDBJ databases">
        <authorList>
            <consortium name="DOE Joint Genome Institute"/>
            <person name="Kuo A."/>
            <person name="Ruytinx J."/>
            <person name="Rineau F."/>
            <person name="Colpaert J."/>
            <person name="Kohler A."/>
            <person name="Nagy L.G."/>
            <person name="Floudas D."/>
            <person name="Copeland A."/>
            <person name="Barry K.W."/>
            <person name="Cichocki N."/>
            <person name="Veneault-Fourrey C."/>
            <person name="LaButti K."/>
            <person name="Lindquist E.A."/>
            <person name="Lipzen A."/>
            <person name="Lundell T."/>
            <person name="Morin E."/>
            <person name="Murat C."/>
            <person name="Sun H."/>
            <person name="Tunlid A."/>
            <person name="Henrissat B."/>
            <person name="Grigoriev I.V."/>
            <person name="Hibbett D.S."/>
            <person name="Martin F."/>
            <person name="Nordberg H.P."/>
            <person name="Cantor M.N."/>
            <person name="Hua S.X."/>
        </authorList>
    </citation>
    <scope>NUCLEOTIDE SEQUENCE [LARGE SCALE GENOMIC DNA]</scope>
    <source>
        <strain evidence="6 7">UH-Slu-Lm8-n1</strain>
    </source>
</reference>
<dbReference type="HOGENOM" id="CLU_026578_1_0_1"/>
<proteinExistence type="predicted"/>
<evidence type="ECO:0000256" key="5">
    <source>
        <dbReference type="SAM" id="Phobius"/>
    </source>
</evidence>
<dbReference type="PANTHER" id="PTHR23051">
    <property type="entry name" value="SOLUTE CARRIER FAMILY 35, MEMBER F5"/>
    <property type="match status" value="1"/>
</dbReference>
<dbReference type="FunCoup" id="A0A0D0BN85">
    <property type="interactions" value="127"/>
</dbReference>
<name>A0A0D0BN85_9AGAM</name>
<feature type="transmembrane region" description="Helical" evidence="5">
    <location>
        <begin position="295"/>
        <end position="316"/>
    </location>
</feature>
<evidence type="ECO:0008006" key="8">
    <source>
        <dbReference type="Google" id="ProtNLM"/>
    </source>
</evidence>
<feature type="transmembrane region" description="Helical" evidence="5">
    <location>
        <begin position="181"/>
        <end position="199"/>
    </location>
</feature>
<feature type="transmembrane region" description="Helical" evidence="5">
    <location>
        <begin position="21"/>
        <end position="42"/>
    </location>
</feature>
<keyword evidence="2 5" id="KW-0812">Transmembrane</keyword>
<feature type="transmembrane region" description="Helical" evidence="5">
    <location>
        <begin position="259"/>
        <end position="283"/>
    </location>
</feature>
<dbReference type="GO" id="GO:0000329">
    <property type="term" value="C:fungal-type vacuole membrane"/>
    <property type="evidence" value="ECO:0007669"/>
    <property type="project" value="TreeGrafter"/>
</dbReference>
<evidence type="ECO:0000256" key="2">
    <source>
        <dbReference type="ARBA" id="ARBA00022692"/>
    </source>
</evidence>
<feature type="transmembrane region" description="Helical" evidence="5">
    <location>
        <begin position="156"/>
        <end position="174"/>
    </location>
</feature>
<dbReference type="PANTHER" id="PTHR23051:SF0">
    <property type="entry name" value="SOLUTE CARRIER FAMILY 35 MEMBER F5"/>
    <property type="match status" value="1"/>
</dbReference>
<organism evidence="6 7">
    <name type="scientific">Suillus luteus UH-Slu-Lm8-n1</name>
    <dbReference type="NCBI Taxonomy" id="930992"/>
    <lineage>
        <taxon>Eukaryota</taxon>
        <taxon>Fungi</taxon>
        <taxon>Dikarya</taxon>
        <taxon>Basidiomycota</taxon>
        <taxon>Agaricomycotina</taxon>
        <taxon>Agaricomycetes</taxon>
        <taxon>Agaricomycetidae</taxon>
        <taxon>Boletales</taxon>
        <taxon>Suillineae</taxon>
        <taxon>Suillaceae</taxon>
        <taxon>Suillus</taxon>
    </lineage>
</organism>
<feature type="transmembrane region" description="Helical" evidence="5">
    <location>
        <begin position="54"/>
        <end position="73"/>
    </location>
</feature>
<keyword evidence="4 5" id="KW-0472">Membrane</keyword>
<dbReference type="InterPro" id="IPR037185">
    <property type="entry name" value="EmrE-like"/>
</dbReference>
<evidence type="ECO:0000313" key="6">
    <source>
        <dbReference type="EMBL" id="KIK47282.1"/>
    </source>
</evidence>
<dbReference type="STRING" id="930992.A0A0D0BN85"/>
<keyword evidence="3 5" id="KW-1133">Transmembrane helix</keyword>
<dbReference type="OrthoDB" id="1436450at2759"/>
<dbReference type="InParanoid" id="A0A0D0BN85"/>
<sequence>MSDSGGEPSEGAPRNTNTKNYIVGLGLLIAVVLLWTVSSFLTQDMYDDGYQKPFLITYTNTASFVFYLVPYIARRLWADRWGPPKSARSTIIYQPLEQEIDIDAEPAVELMPSSDQIDRPLTMKETARMALGFCFLWFIANWALNAALAYTSVASSTILSGMSGMFTLAVGRMFRVETLTLMKIGAVLTGFVGVILVAISDGSSDDQPDTVGSSIVFKAATSLPVLGDFLALMSAVFYALYVVFLKVQIREESRIDMQLFFGFVGLFNIVLSWPMGVILHLVGMERFEIPSSHNAIVIILLNMLITVSSDYLYVIAMLKTTPLVVTIGLGLTIPVAVIGDYFLGKPAAAQVLAGALLVVMAFIAVGVENAKPSEGSDLLSGDFVDDGRAQRSRVRLEHEDPLENQTEG</sequence>